<evidence type="ECO:0000313" key="2">
    <source>
        <dbReference type="Proteomes" id="UP000886939"/>
    </source>
</evidence>
<evidence type="ECO:0000313" key="1">
    <source>
        <dbReference type="EMBL" id="GJA43693.1"/>
    </source>
</evidence>
<protein>
    <submittedName>
        <fullName evidence="1">Uncharacterized protein</fullName>
    </submittedName>
</protein>
<reference evidence="1" key="1">
    <citation type="submission" date="2021-07" db="EMBL/GenBank/DDBJ databases">
        <title>Draft genome sequence of carbapenem-resistant Aeromonas spp. in Japan.</title>
        <authorList>
            <person name="Maehana S."/>
            <person name="Suzuki M."/>
            <person name="Kitasato H."/>
        </authorList>
    </citation>
    <scope>NUCLEOTIDE SEQUENCE</scope>
    <source>
        <strain evidence="1">KAM343</strain>
    </source>
</reference>
<gene>
    <name evidence="1" type="ORF">KAM343_44890</name>
</gene>
<proteinExistence type="predicted"/>
<organism evidence="1 2">
    <name type="scientific">Aeromonas caviae</name>
    <name type="common">Aeromonas punctata</name>
    <dbReference type="NCBI Taxonomy" id="648"/>
    <lineage>
        <taxon>Bacteria</taxon>
        <taxon>Pseudomonadati</taxon>
        <taxon>Pseudomonadota</taxon>
        <taxon>Gammaproteobacteria</taxon>
        <taxon>Aeromonadales</taxon>
        <taxon>Aeromonadaceae</taxon>
        <taxon>Aeromonas</taxon>
    </lineage>
</organism>
<sequence length="129" mass="14269">MLEAAATAISLIEVRDISPPGEQAKLFWSEPQTGFTSGLPTKAPKPEPINHWQRAVQAIDEAIIEARHNPETARSLFALASYGRRDPASLERLRATFVKEGIPPEFLSHYLPDAPFACLKQNDGLSDKF</sequence>
<accession>A0AAV4YUU9</accession>
<dbReference type="AlphaFoldDB" id="A0AAV4YUU9"/>
<name>A0AAV4YUU9_AERCA</name>
<comment type="caution">
    <text evidence="1">The sequence shown here is derived from an EMBL/GenBank/DDBJ whole genome shotgun (WGS) entry which is preliminary data.</text>
</comment>
<dbReference type="EMBL" id="BPNI01000309">
    <property type="protein sequence ID" value="GJA43693.1"/>
    <property type="molecule type" value="Genomic_DNA"/>
</dbReference>
<dbReference type="Proteomes" id="UP000886939">
    <property type="component" value="Unassembled WGS sequence"/>
</dbReference>